<comment type="function">
    <text evidence="34">Mediates the cap-independent, EIF4E-dependent translation of viral genomic RNAs. Binds to the cap-binding site of host EIF4E and thus interferes with the host EIF4E-dependent mRNA export and translation. VPg-RNA directly binds EIF4E and is a template for transcription. Also forms trimeric complexes with EIF4E-EIF4G, which are templates for translation.</text>
</comment>
<evidence type="ECO:0000256" key="25">
    <source>
        <dbReference type="ARBA" id="ARBA00022844"/>
    </source>
</evidence>
<dbReference type="InterPro" id="IPR002540">
    <property type="entry name" value="Pept_S30_P1_potyvir"/>
</dbReference>
<feature type="domain" description="Helicase ATP-binding" evidence="39">
    <location>
        <begin position="1226"/>
        <end position="1378"/>
    </location>
</feature>
<evidence type="ECO:0000256" key="10">
    <source>
        <dbReference type="ARBA" id="ARBA00022497"/>
    </source>
</evidence>
<evidence type="ECO:0000256" key="8">
    <source>
        <dbReference type="ARBA" id="ARBA00022484"/>
    </source>
</evidence>
<evidence type="ECO:0000256" key="37">
    <source>
        <dbReference type="SAM" id="MobiDB-lite"/>
    </source>
</evidence>
<feature type="region of interest" description="Disordered" evidence="37">
    <location>
        <begin position="2798"/>
        <end position="2828"/>
    </location>
</feature>
<dbReference type="Pfam" id="PF00271">
    <property type="entry name" value="Helicase_C"/>
    <property type="match status" value="1"/>
</dbReference>
<evidence type="ECO:0000256" key="26">
    <source>
        <dbReference type="ARBA" id="ARBA00022953"/>
    </source>
</evidence>
<keyword evidence="18" id="KW-0808">Transferase</keyword>
<dbReference type="PROSITE" id="PS51744">
    <property type="entry name" value="HC_PRO_CPD"/>
    <property type="match status" value="1"/>
</dbReference>
<evidence type="ECO:0000256" key="5">
    <source>
        <dbReference type="ARBA" id="ARBA00006064"/>
    </source>
</evidence>
<feature type="domain" description="Peptidase S30" evidence="43">
    <location>
        <begin position="154"/>
        <end position="296"/>
    </location>
</feature>
<feature type="domain" description="RdRp catalytic" evidence="38">
    <location>
        <begin position="2518"/>
        <end position="2641"/>
    </location>
</feature>
<comment type="function">
    <text evidence="32">Indispensable for virus replication.</text>
</comment>
<dbReference type="InterPro" id="IPR001730">
    <property type="entry name" value="Potyv_NIa-pro_dom"/>
</dbReference>
<dbReference type="Pfam" id="PF00863">
    <property type="entry name" value="Peptidase_C4"/>
    <property type="match status" value="1"/>
</dbReference>
<evidence type="ECO:0000313" key="44">
    <source>
        <dbReference type="EMBL" id="AKC43543.1"/>
    </source>
</evidence>
<evidence type="ECO:0000259" key="41">
    <source>
        <dbReference type="PROSITE" id="PS51436"/>
    </source>
</evidence>
<feature type="domain" description="Helicase C-terminal" evidence="40">
    <location>
        <begin position="1382"/>
        <end position="1556"/>
    </location>
</feature>
<dbReference type="InterPro" id="IPR001592">
    <property type="entry name" value="Poty_coat"/>
</dbReference>
<dbReference type="SMART" id="SM00487">
    <property type="entry name" value="DEXDc"/>
    <property type="match status" value="1"/>
</dbReference>
<dbReference type="CDD" id="cd23175">
    <property type="entry name" value="ps-ssRNAv_Potyviridae_RdRp"/>
    <property type="match status" value="1"/>
</dbReference>
<keyword evidence="27" id="KW-0899">Viral immunoevasion</keyword>
<evidence type="ECO:0000256" key="1">
    <source>
        <dbReference type="ARBA" id="ARBA00000785"/>
    </source>
</evidence>
<dbReference type="InterPro" id="IPR031159">
    <property type="entry name" value="HC_PRO_CPD_dom"/>
</dbReference>
<dbReference type="InterPro" id="IPR043504">
    <property type="entry name" value="Peptidase_S1_PA_chymotrypsin"/>
</dbReference>
<evidence type="ECO:0000256" key="12">
    <source>
        <dbReference type="ARBA" id="ARBA00022553"/>
    </source>
</evidence>
<dbReference type="PANTHER" id="PTHR18934">
    <property type="entry name" value="ATP-DEPENDENT RNA HELICASE"/>
    <property type="match status" value="1"/>
</dbReference>
<dbReference type="GO" id="GO:0005524">
    <property type="term" value="F:ATP binding"/>
    <property type="evidence" value="ECO:0007669"/>
    <property type="project" value="UniProtKB-KW"/>
</dbReference>
<evidence type="ECO:0000256" key="24">
    <source>
        <dbReference type="ARBA" id="ARBA00022840"/>
    </source>
</evidence>
<dbReference type="Gene3D" id="3.40.50.300">
    <property type="entry name" value="P-loop containing nucleotide triphosphate hydrolases"/>
    <property type="match status" value="2"/>
</dbReference>
<evidence type="ECO:0000256" key="34">
    <source>
        <dbReference type="ARBA" id="ARBA00045403"/>
    </source>
</evidence>
<keyword evidence="23" id="KW-0788">Thiol protease</keyword>
<dbReference type="GO" id="GO:0042025">
    <property type="term" value="C:host cell nucleus"/>
    <property type="evidence" value="ECO:0007669"/>
    <property type="project" value="UniProtKB-SubCell"/>
</dbReference>
<comment type="function">
    <text evidence="29">An RNA-dependent RNA polymerase that plays an essential role in the virus replication.</text>
</comment>
<dbReference type="GO" id="GO:0003968">
    <property type="term" value="F:RNA-directed RNA polymerase activity"/>
    <property type="evidence" value="ECO:0007669"/>
    <property type="project" value="UniProtKB-KW"/>
</dbReference>
<dbReference type="GO" id="GO:0004386">
    <property type="term" value="F:helicase activity"/>
    <property type="evidence" value="ECO:0007669"/>
    <property type="project" value="UniProtKB-KW"/>
</dbReference>
<keyword evidence="26" id="KW-0693">Viral RNA replication</keyword>
<accession>A0A0E3TVD0</accession>
<evidence type="ECO:0000256" key="29">
    <source>
        <dbReference type="ARBA" id="ARBA00029404"/>
    </source>
</evidence>
<dbReference type="GO" id="GO:0052170">
    <property type="term" value="P:symbiont-mediated suppression of host innate immune response"/>
    <property type="evidence" value="ECO:0007669"/>
    <property type="project" value="UniProtKB-KW"/>
</dbReference>
<comment type="catalytic activity">
    <reaction evidence="2">
        <text>Hydrolyzes a Gly-|-Gly bond at its own C-terminus, commonly in the sequence -Tyr-Xaa-Val-Gly-|-Gly, in the processing of the potyviral polyprotein.</text>
        <dbReference type="EC" id="3.4.22.45"/>
    </reaction>
</comment>
<dbReference type="SMART" id="SM00490">
    <property type="entry name" value="HELICc"/>
    <property type="match status" value="1"/>
</dbReference>
<evidence type="ECO:0000256" key="11">
    <source>
        <dbReference type="ARBA" id="ARBA00022520"/>
    </source>
</evidence>
<feature type="domain" description="Peptidase C6" evidence="42">
    <location>
        <begin position="632"/>
        <end position="754"/>
    </location>
</feature>
<name>A0A0E3TVD0_9POTV</name>
<dbReference type="PROSITE" id="PS50507">
    <property type="entry name" value="RDRP_SSRNA_POS"/>
    <property type="match status" value="1"/>
</dbReference>
<evidence type="ECO:0000256" key="23">
    <source>
        <dbReference type="ARBA" id="ARBA00022807"/>
    </source>
</evidence>
<dbReference type="PROSITE" id="PS51436">
    <property type="entry name" value="POTYVIRUS_NIA_PRO"/>
    <property type="match status" value="1"/>
</dbReference>
<keyword evidence="17" id="KW-0645">Protease</keyword>
<keyword evidence="13" id="KW-0167">Capsid protein</keyword>
<dbReference type="SUPFAM" id="SSF56672">
    <property type="entry name" value="DNA/RNA polymerases"/>
    <property type="match status" value="1"/>
</dbReference>
<dbReference type="Pfam" id="PF00851">
    <property type="entry name" value="Peptidase_C6"/>
    <property type="match status" value="1"/>
</dbReference>
<keyword evidence="20" id="KW-0547">Nucleotide-binding</keyword>
<dbReference type="SUPFAM" id="SSF50494">
    <property type="entry name" value="Trypsin-like serine proteases"/>
    <property type="match status" value="1"/>
</dbReference>
<dbReference type="InterPro" id="IPR027417">
    <property type="entry name" value="P-loop_NTPase"/>
</dbReference>
<sequence length="3054" mass="347981" precursor="true">MATMFFGQFEIPVPKTFTPETCGKIAQLAPTQSISFRHKIYIEQGKMYVQQYTENVNRAFDKIQARHTSDAIHVIKKKGLMCYRPKTQNELEKEEKERIALEKFEAYFNKGRIIDTIDINHDEEGPQEWQPLEPMKKIFTCKSMKRKTKKPTVKGDTIFINKLVRATANLVRSKPNLKIEFIGKKSMKAQIGMTAGRRCLQFECLHMKGIKRRLDISIDKSVYSDLEIFAEKFHKSPLNVDHLTRGSSGTLLLTKHMKGNFISQLPIFIVRGRYSGRLISALAKQSYWTTLAMTHYSIADEFWRGFDVSFLAHRGDKPNHECQRDIPVQEAGELAALLNLSIQQTWKITCRKCFADVLSNVETMKAQYFINNINRLLPIVRSKGHEYQHIVRVFESIIDMVPQQNTALHEQQEVMKIVGHRTEAPWSHLMTVNSILIKGGSAKTEEFNRAQQALLEITRWFNRRTEMIQAGSLQSFRNKMTGKTQINLALMCDNQLDANGNFLWGKRGYHAKRLFANYFEPIDGSNSYAKHSVRKSKNTTRKLAISNLIVPLDLERARLHLSGELITPVHQTSEACVTRKGRDFHYTTCCVTTDSGDALLSPILNPTKRHLVVGNTGDSKIVDLPEVESESLYMAKEGYCYLNIFLAMLVNVNENDAKDFTKKVRDVIIPMLKEWPTMEDLASACYLLSVFFPETRSAELPRILVDHSGKTFHVMDSFGSLSTGYHILKASTVSQLISFAANDITGEMKYYNVGGFHYNPEMHIVHTLIKSMYNPVLMKEVLTEEPYLLLGALMSPAVLIEMERNKHFDTCIDIWVTKDMSVSATMSILKKLTGKVSRTQSLLEQLTLMQMEADKLLHTMCDGFKLSHSYMPVYLMLNWMKQNVEANRELVNDGFVVKFDGVDELIEKNYRQMLQKAWQEQKFCGKFRYFMLRGRSQISSLFSGDAKTVGDTTQALRNSSSAVVSQTVSLMGSATSKCKQIVNNGKQNISNFLTNSIVNIFSRFISVYIKYANTIMVLLVLTQFTKVAKELLVVHKRGKMYDVLLEEQEREREIDDLYVQFVREHKTIPTHSEFTQLVSVEKPHLLYLITHSKQGKTVEHQSKGENTNNLEKYMAVAALVALVFDSARGDAVYRILTKIKTLTSVASQDVYHQSTDDYMNLLLEKEHTIDITLDTNGMHTTKTFDTTFEQWWNAQLREQRVVPHYRFGGKFIEFTRETVQVAVNQINTDVDMHEYLIRGNVGSGKSTGLPHTLSKKGHILVLEPTRPLAENVCKQLRKEPFFSNPTLRMKGLSAIGSSPITIMTTGYALHFFAHNRMQLAEFKYIMFDECHVLDASGMAFFCLLSETQYTGKILKVSATPPGRECDFKTQHPVSVNIEDTLSFEQFVNNQGTSCNSDVISKGDNILVYVASYNEVDRLSSLLTHKNYKVTKIDGRTMKLGSVDIQTVGTKDKKHFLVATNIVENGVTLDVDVVVDFGIKVEPILDMDNRMICYRKVNISFGERVQRLGRVGRFKKGHALRIGSTEKHASEIPSMLATEAAFLSFAYGLPVMTHSVIVSALDTCTVKQARTMLHFELSPFFMREMVAVDGTMHPEIHRLLVPYKLRDSEIMLITRSIPCSAVSRWLSAKDYRRLGAMNECEDDVKIPFFVKGCSERFYTNIWETCCKFKKDAGFGSLSSANVSKIAYTLQTDILSIERTVKIIDKLIESETIKHATFKHNTSDILCNGSFTLMGIANAIKGKYMVDHSLCNINTLHAARAQLLEFKSLNVDPNMPELLNTFGVLDLVQHQSEEEVSKALQLKGRWNKSLLSKDIIVMLCVLGGGAFMIYDSFKTEADRPDVQHEGKSKRTRQKLKFRNARDAKMGREVFGDDGALEYNFGSAYEAKKKKGTKGTVKGMGAKRHKFYHVYGFDPTDYSTVRFVDPLTGATLDENPYADMSLVQEHFDLIRHQKLMEDEIEAQHLYSQPGIIAYYLNNASKAALKVDLTPHNPLLVTKRTNTISGFPERVGELRQTGEAQVVSFEQVPKDTSVLHEGASMVPGVKDYNPISNAVCKLINESDGHKRTLYGVGYGHFIITNRHLFEHNNGKVIVKSKHGEFLIPNSTSLMLLPVPDRDILVIKLPKDFPPFPQRIHFSAPEEGMTVTMVGALFQERSQTPLISPTCATFRKDESHFWKHWISTKDGQCGTPFVEVKTNAIVGLHSLGSCNSKTNYFVGFPHNFVDEFITKENTEAWRKCWRYNPDQINWGSMNVKRNIPTGLFKVSKLPYDLNLEEVIEQGSTTNWLVPHLTSNLEPVMRLDGQLVTKHNVKGECPLFQIYLSTHPEAKSFFQPLMHEYGPSILSKESFIKDFTKYAGPIVVGTVHHEAFEQGFQQLIHKMEQIGFTKCNYILDTETIMSSLNMKAAVGALYQGKKREYIEQLTSEEKDQLIQGSCFRLFTGRMGIWNGSLKAELRPTEKIRACKTRTFTAAPIDTLLGGKVCVDDFNEKFYSFNIRAPWTVGMTKFYRGWDQLVGNLPKGWIYCDADGSRFDSSLSPFLLNAVLRLRLHFMEEWDIGEEMLSNLYTEIIYTPIAVPAGLIIKKFKGNNSGQPSTVVDNSLMVCMMMEYSKAKYQPLLMTEDNVRYYCNGDDLMIAVRPDSVDFLNSLQSSFKELGLDYDFSHRTENIEELWFMSHKAQLHEDLYIPKLEQERIVSILQWDRSTEPAHRLEAICASMIEAWGYAELLHEIRKFYAWVLEQQPYAALASEGKAPYIAETALRHLYCGETIKMGDIEVYLKAIVKEHNRIFEEDLDDDVYHQSGETKTVDAGGDQQLGKPKEKEKDVDAGSSGKVTLPKLKKMSGKMRMPTIKGKVILNIDHIIQYEPNQIDISNTRATKAQFENWYERVKYEYDVDDQQMSILMNGLMVWCIENGTSPNINGMWTMMSDDTQEEYPLKPIIENAKPTFRQIMAHFSDAAEAYVEMRNSKEPYMPRYGLQRNLTDMSLARYAFDFYEVTSRTPNRAREAHMQMKAAALRNTSSRLFGLDGNVSAEKEDTERHTTDDVNRNMHNMLGVRTL</sequence>
<evidence type="ECO:0000256" key="28">
    <source>
        <dbReference type="ARBA" id="ARBA00029399"/>
    </source>
</evidence>
<dbReference type="InterPro" id="IPR001650">
    <property type="entry name" value="Helicase_C-like"/>
</dbReference>
<comment type="similarity">
    <text evidence="5 36">Belongs to the potyviridae genome polyprotein family.</text>
</comment>
<evidence type="ECO:0000256" key="31">
    <source>
        <dbReference type="ARBA" id="ARBA00029422"/>
    </source>
</evidence>
<dbReference type="InterPro" id="IPR011545">
    <property type="entry name" value="DEAD/DEAH_box_helicase_dom"/>
</dbReference>
<keyword evidence="16" id="KW-1090">Inhibition of host innate immune response by virus</keyword>
<evidence type="ECO:0000256" key="14">
    <source>
        <dbReference type="ARBA" id="ARBA00022562"/>
    </source>
</evidence>
<dbReference type="Pfam" id="PF01577">
    <property type="entry name" value="Peptidase_S30"/>
    <property type="match status" value="1"/>
</dbReference>
<dbReference type="InterPro" id="IPR001456">
    <property type="entry name" value="HC-pro"/>
</dbReference>
<evidence type="ECO:0000256" key="30">
    <source>
        <dbReference type="ARBA" id="ARBA00029405"/>
    </source>
</evidence>
<dbReference type="GO" id="GO:0019029">
    <property type="term" value="C:helical viral capsid"/>
    <property type="evidence" value="ECO:0007669"/>
    <property type="project" value="UniProtKB-KW"/>
</dbReference>
<dbReference type="InterPro" id="IPR014001">
    <property type="entry name" value="Helicase_ATP-bd"/>
</dbReference>
<comment type="subcellular location">
    <subcellularLocation>
        <location evidence="33">Host cytoplasmic vesicle</location>
    </subcellularLocation>
    <subcellularLocation>
        <location evidence="3">Host nucleus</location>
    </subcellularLocation>
    <subcellularLocation>
        <location evidence="4">Virion</location>
    </subcellularLocation>
</comment>
<dbReference type="InterPro" id="IPR042308">
    <property type="entry name" value="HC_PRO_CPD_sf"/>
</dbReference>
<dbReference type="InterPro" id="IPR039560">
    <property type="entry name" value="Potyvirid-P3"/>
</dbReference>
<evidence type="ECO:0000256" key="19">
    <source>
        <dbReference type="ARBA" id="ARBA00022695"/>
    </source>
</evidence>
<evidence type="ECO:0000256" key="2">
    <source>
        <dbReference type="ARBA" id="ARBA00001848"/>
    </source>
</evidence>
<evidence type="ECO:0000259" key="43">
    <source>
        <dbReference type="PROSITE" id="PS51871"/>
    </source>
</evidence>
<dbReference type="Pfam" id="PF00767">
    <property type="entry name" value="Poty_coat"/>
    <property type="match status" value="1"/>
</dbReference>
<evidence type="ECO:0000256" key="17">
    <source>
        <dbReference type="ARBA" id="ARBA00022670"/>
    </source>
</evidence>
<dbReference type="InterPro" id="IPR013648">
    <property type="entry name" value="PP_Potyviridae"/>
</dbReference>
<proteinExistence type="inferred from homology"/>
<keyword evidence="24" id="KW-0067">ATP-binding</keyword>
<comment type="catalytic activity">
    <reaction evidence="1">
        <text>Hydrolyzes glutaminyl bonds, and activity is further restricted by preferences for the amino acids in P6 - P1' that vary with the species of potyvirus, e.g. Glu-Xaa-Xaa-Tyr-Xaa-Gln-|-(Ser or Gly) for the enzyme from tobacco etch virus. The natural substrate is the viral polyprotein, but other proteins and oligopeptides containing the appropriate consensus sequence are also cleaved.</text>
        <dbReference type="EC" id="3.4.22.44"/>
    </reaction>
</comment>
<dbReference type="SUPFAM" id="SSF52540">
    <property type="entry name" value="P-loop containing nucleoside triphosphate hydrolases"/>
    <property type="match status" value="2"/>
</dbReference>
<dbReference type="Pfam" id="PF13608">
    <property type="entry name" value="Potyvirid-P3"/>
    <property type="match status" value="1"/>
</dbReference>
<dbReference type="GO" id="GO:0006351">
    <property type="term" value="P:DNA-templated transcription"/>
    <property type="evidence" value="ECO:0007669"/>
    <property type="project" value="InterPro"/>
</dbReference>
<evidence type="ECO:0000256" key="32">
    <source>
        <dbReference type="ARBA" id="ARBA00034080"/>
    </source>
</evidence>
<comment type="function">
    <text evidence="30">Involved in aphid transmission, cell-to-cell and systemis movement, encapsidation of the viral RNA and in the regulation of viral RNA amplification.</text>
</comment>
<evidence type="ECO:0000256" key="9">
    <source>
        <dbReference type="ARBA" id="ARBA00022488"/>
    </source>
</evidence>
<dbReference type="InterPro" id="IPR043128">
    <property type="entry name" value="Rev_trsase/Diguanyl_cyclase"/>
</dbReference>
<dbReference type="Gene3D" id="3.30.70.270">
    <property type="match status" value="1"/>
</dbReference>
<reference evidence="44" key="1">
    <citation type="journal article" date="2015" name="Virus Res.">
        <title>Catharanthus mosaic virus: A potyvirus from a gymnosperm, Welwitschia mirabilis.</title>
        <authorList>
            <person name="Koh S.H."/>
            <person name="Li H."/>
            <person name="Admiraal R."/>
            <person name="Jones M.G."/>
            <person name="Wylie S.J."/>
        </authorList>
    </citation>
    <scope>NUCLEOTIDE SEQUENCE</scope>
    <source>
        <strain evidence="44">Welwitschia</strain>
    </source>
</reference>
<comment type="function">
    <text evidence="31">Has helicase activity. It may be involved in replication.</text>
</comment>
<dbReference type="GO" id="GO:0044161">
    <property type="term" value="C:host cell cytoplasmic vesicle"/>
    <property type="evidence" value="ECO:0007669"/>
    <property type="project" value="UniProtKB-SubCell"/>
</dbReference>
<dbReference type="Pfam" id="PF08440">
    <property type="entry name" value="Poty_PP"/>
    <property type="match status" value="1"/>
</dbReference>
<evidence type="ECO:0000256" key="27">
    <source>
        <dbReference type="ARBA" id="ARBA00023280"/>
    </source>
</evidence>
<evidence type="ECO:0000256" key="15">
    <source>
        <dbReference type="ARBA" id="ARBA00022581"/>
    </source>
</evidence>
<keyword evidence="19" id="KW-0548">Nucleotidyltransferase</keyword>
<dbReference type="InterPro" id="IPR001205">
    <property type="entry name" value="RNA-dir_pol_C"/>
</dbReference>
<feature type="compositionally biased region" description="Basic and acidic residues" evidence="37">
    <location>
        <begin position="2813"/>
        <end position="2822"/>
    </location>
</feature>
<keyword evidence="12" id="KW-0597">Phosphoprotein</keyword>
<keyword evidence="15" id="KW-0945">Host-virus interaction</keyword>
<dbReference type="PROSITE" id="PS51871">
    <property type="entry name" value="PV_P1_PRO"/>
    <property type="match status" value="1"/>
</dbReference>
<keyword evidence="7" id="KW-0941">Suppressor of RNA silencing</keyword>
<evidence type="ECO:0000256" key="35">
    <source>
        <dbReference type="PROSITE-ProRule" id="PRU01080"/>
    </source>
</evidence>
<keyword evidence="8" id="KW-0696">RNA-directed RNA polymerase</keyword>
<dbReference type="GO" id="GO:0005198">
    <property type="term" value="F:structural molecule activity"/>
    <property type="evidence" value="ECO:0007669"/>
    <property type="project" value="InterPro"/>
</dbReference>
<evidence type="ECO:0000256" key="21">
    <source>
        <dbReference type="ARBA" id="ARBA00022801"/>
    </source>
</evidence>
<dbReference type="InterPro" id="IPR007094">
    <property type="entry name" value="RNA-dir_pol_PSvirus"/>
</dbReference>
<keyword evidence="9" id="KW-1036">Host cytoplasmic vesicle</keyword>
<evidence type="ECO:0000256" key="4">
    <source>
        <dbReference type="ARBA" id="ARBA00004328"/>
    </source>
</evidence>
<dbReference type="GO" id="GO:0039694">
    <property type="term" value="P:viral RNA genome replication"/>
    <property type="evidence" value="ECO:0007669"/>
    <property type="project" value="InterPro"/>
</dbReference>
<dbReference type="GO" id="GO:0016818">
    <property type="term" value="F:hydrolase activity, acting on acid anhydrides, in phosphorus-containing anhydrides"/>
    <property type="evidence" value="ECO:0007669"/>
    <property type="project" value="InterPro"/>
</dbReference>
<evidence type="ECO:0000259" key="39">
    <source>
        <dbReference type="PROSITE" id="PS51192"/>
    </source>
</evidence>
<protein>
    <recommendedName>
        <fullName evidence="6">Genome polyprotein</fullName>
    </recommendedName>
</protein>
<dbReference type="EMBL" id="KP742991">
    <property type="protein sequence ID" value="AKC43543.1"/>
    <property type="molecule type" value="Genomic_RNA"/>
</dbReference>
<evidence type="ECO:0000256" key="6">
    <source>
        <dbReference type="ARBA" id="ARBA00020107"/>
    </source>
</evidence>
<organism evidence="44">
    <name type="scientific">Catharanthus mosaic virus</name>
    <dbReference type="NCBI Taxonomy" id="369752"/>
    <lineage>
        <taxon>Viruses</taxon>
        <taxon>Riboviria</taxon>
        <taxon>Orthornavirae</taxon>
        <taxon>Pisuviricota</taxon>
        <taxon>Stelpaviricetes</taxon>
        <taxon>Patatavirales</taxon>
        <taxon>Potyviridae</taxon>
        <taxon>Potyvirus</taxon>
        <taxon>Potyvirus catharantessellati</taxon>
    </lineage>
</organism>
<dbReference type="Pfam" id="PF00680">
    <property type="entry name" value="RdRP_1"/>
    <property type="match status" value="1"/>
</dbReference>
<feature type="active site" description="For helper component proteinase activity" evidence="35">
    <location>
        <position position="713"/>
    </location>
</feature>
<keyword evidence="14" id="KW-1048">Host nucleus</keyword>
<keyword evidence="11" id="KW-0191">Covalent protein-RNA linkage</keyword>
<feature type="active site" description="For helper component proteinase activity" evidence="35">
    <location>
        <position position="640"/>
    </location>
</feature>
<dbReference type="Gene3D" id="2.40.10.10">
    <property type="entry name" value="Trypsin-like serine proteases"/>
    <property type="match status" value="2"/>
</dbReference>
<evidence type="ECO:0000256" key="13">
    <source>
        <dbReference type="ARBA" id="ARBA00022561"/>
    </source>
</evidence>
<evidence type="ECO:0000256" key="22">
    <source>
        <dbReference type="ARBA" id="ARBA00022806"/>
    </source>
</evidence>
<evidence type="ECO:0000259" key="42">
    <source>
        <dbReference type="PROSITE" id="PS51744"/>
    </source>
</evidence>
<dbReference type="Gene3D" id="3.90.70.150">
    <property type="entry name" value="Helper component proteinase"/>
    <property type="match status" value="1"/>
</dbReference>
<evidence type="ECO:0000256" key="36">
    <source>
        <dbReference type="RuleBase" id="RU003351"/>
    </source>
</evidence>
<dbReference type="InterPro" id="IPR043502">
    <property type="entry name" value="DNA/RNA_pol_sf"/>
</dbReference>
<evidence type="ECO:0000256" key="33">
    <source>
        <dbReference type="ARBA" id="ARBA00034108"/>
    </source>
</evidence>
<feature type="domain" description="Peptidase C4" evidence="41">
    <location>
        <begin position="2034"/>
        <end position="2252"/>
    </location>
</feature>
<dbReference type="GO" id="GO:0006508">
    <property type="term" value="P:proteolysis"/>
    <property type="evidence" value="ECO:0007669"/>
    <property type="project" value="UniProtKB-KW"/>
</dbReference>
<dbReference type="PROSITE" id="PS51192">
    <property type="entry name" value="HELICASE_ATP_BIND_1"/>
    <property type="match status" value="1"/>
</dbReference>
<dbReference type="GO" id="GO:0003723">
    <property type="term" value="F:RNA binding"/>
    <property type="evidence" value="ECO:0007669"/>
    <property type="project" value="InterPro"/>
</dbReference>
<evidence type="ECO:0000256" key="18">
    <source>
        <dbReference type="ARBA" id="ARBA00022679"/>
    </source>
</evidence>
<keyword evidence="10" id="KW-1139">Helical capsid protein</keyword>
<evidence type="ECO:0000256" key="3">
    <source>
        <dbReference type="ARBA" id="ARBA00004147"/>
    </source>
</evidence>
<dbReference type="PRINTS" id="PR00966">
    <property type="entry name" value="NIAPOTYPTASE"/>
</dbReference>
<dbReference type="Pfam" id="PF00270">
    <property type="entry name" value="DEAD"/>
    <property type="match status" value="1"/>
</dbReference>
<evidence type="ECO:0000256" key="16">
    <source>
        <dbReference type="ARBA" id="ARBA00022632"/>
    </source>
</evidence>
<dbReference type="InterPro" id="IPR009003">
    <property type="entry name" value="Peptidase_S1_PA"/>
</dbReference>
<dbReference type="GO" id="GO:0004197">
    <property type="term" value="F:cysteine-type endopeptidase activity"/>
    <property type="evidence" value="ECO:0007669"/>
    <property type="project" value="InterPro"/>
</dbReference>
<evidence type="ECO:0000256" key="7">
    <source>
        <dbReference type="ARBA" id="ARBA00022463"/>
    </source>
</evidence>
<evidence type="ECO:0000259" key="38">
    <source>
        <dbReference type="PROSITE" id="PS50507"/>
    </source>
</evidence>
<dbReference type="PANTHER" id="PTHR18934:SF99">
    <property type="entry name" value="ATP-DEPENDENT RNA HELICASE DHX37-RELATED"/>
    <property type="match status" value="1"/>
</dbReference>
<dbReference type="PROSITE" id="PS51194">
    <property type="entry name" value="HELICASE_CTER"/>
    <property type="match status" value="1"/>
</dbReference>
<keyword evidence="22" id="KW-0347">Helicase</keyword>
<evidence type="ECO:0000259" key="40">
    <source>
        <dbReference type="PROSITE" id="PS51194"/>
    </source>
</evidence>
<evidence type="ECO:0000256" key="20">
    <source>
        <dbReference type="ARBA" id="ARBA00022741"/>
    </source>
</evidence>
<keyword evidence="21" id="KW-0378">Hydrolase</keyword>
<keyword evidence="25" id="KW-0946">Virion</keyword>
<comment type="function">
    <text evidence="28">Has RNA-binding and proteolytic activities.</text>
</comment>